<accession>A0ABT7PRI3</accession>
<dbReference type="Gene3D" id="3.40.50.2000">
    <property type="entry name" value="Glycogen Phosphorylase B"/>
    <property type="match status" value="1"/>
</dbReference>
<dbReference type="GO" id="GO:0016757">
    <property type="term" value="F:glycosyltransferase activity"/>
    <property type="evidence" value="ECO:0007669"/>
    <property type="project" value="UniProtKB-KW"/>
</dbReference>
<dbReference type="EC" id="2.4.-.-" evidence="2"/>
<proteinExistence type="predicted"/>
<dbReference type="InterPro" id="IPR001296">
    <property type="entry name" value="Glyco_trans_1"/>
</dbReference>
<evidence type="ECO:0000313" key="3">
    <source>
        <dbReference type="Proteomes" id="UP001239462"/>
    </source>
</evidence>
<feature type="domain" description="Glycosyl transferase family 1" evidence="1">
    <location>
        <begin position="246"/>
        <end position="396"/>
    </location>
</feature>
<protein>
    <submittedName>
        <fullName evidence="2">Glycosyltransferase family 4 protein</fullName>
        <ecNumber evidence="2">2.4.-.-</ecNumber>
    </submittedName>
</protein>
<organism evidence="2 3">
    <name type="scientific">Roseiconus lacunae</name>
    <dbReference type="NCBI Taxonomy" id="2605694"/>
    <lineage>
        <taxon>Bacteria</taxon>
        <taxon>Pseudomonadati</taxon>
        <taxon>Planctomycetota</taxon>
        <taxon>Planctomycetia</taxon>
        <taxon>Pirellulales</taxon>
        <taxon>Pirellulaceae</taxon>
        <taxon>Roseiconus</taxon>
    </lineage>
</organism>
<dbReference type="EMBL" id="JASZZN010000028">
    <property type="protein sequence ID" value="MDM4018938.1"/>
    <property type="molecule type" value="Genomic_DNA"/>
</dbReference>
<comment type="caution">
    <text evidence="2">The sequence shown here is derived from an EMBL/GenBank/DDBJ whole genome shotgun (WGS) entry which is preliminary data.</text>
</comment>
<dbReference type="RefSeq" id="WP_235034311.1">
    <property type="nucleotide sequence ID" value="NZ_JASZZN010000028.1"/>
</dbReference>
<dbReference type="PANTHER" id="PTHR12526">
    <property type="entry name" value="GLYCOSYLTRANSFERASE"/>
    <property type="match status" value="1"/>
</dbReference>
<keyword evidence="2" id="KW-0808">Transferase</keyword>
<dbReference type="Pfam" id="PF00534">
    <property type="entry name" value="Glycos_transf_1"/>
    <property type="match status" value="1"/>
</dbReference>
<keyword evidence="2" id="KW-0328">Glycosyltransferase</keyword>
<gene>
    <name evidence="2" type="ORF">QTN89_26025</name>
</gene>
<reference evidence="2 3" key="1">
    <citation type="submission" date="2023-06" db="EMBL/GenBank/DDBJ databases">
        <title>Roseiconus lacunae JC819 isolated from Gulf of Mannar region, Tamil Nadu.</title>
        <authorList>
            <person name="Pk S."/>
            <person name="Ch S."/>
            <person name="Ch V.R."/>
        </authorList>
    </citation>
    <scope>NUCLEOTIDE SEQUENCE [LARGE SCALE GENOMIC DNA]</scope>
    <source>
        <strain evidence="2 3">JC819</strain>
    </source>
</reference>
<evidence type="ECO:0000259" key="1">
    <source>
        <dbReference type="Pfam" id="PF00534"/>
    </source>
</evidence>
<dbReference type="CDD" id="cd03801">
    <property type="entry name" value="GT4_PimA-like"/>
    <property type="match status" value="1"/>
</dbReference>
<keyword evidence="3" id="KW-1185">Reference proteome</keyword>
<sequence length="420" mass="47131">MKLSTGELMNKVVFAHPTGNANSRAALTGLCDASLLSEFHTSVAMYSGNLWSKLSKLPLCGELKRRCFDDQARPYTRHRAIRELGRIIASKANLDFLTRRERGVFSVEAVYRDIDRRVARSVERQKGAAVYAYEDGALESFRTAKRNGVRCIYDLPIGYWKTQRRLLSEESNRWPEWSSTLTSLRDSPGKLAFKDEELRLADKIYVASRFTKWTLEDFDGTLAPIEVIPYGFPPAEKPRSYDGLTKRRLKLLFVGGLSQRKGIADMFSAVDQVKDEVELTVVGKSAVSHCRPLNEALQNHRWIPSLPHSDVISLMREHDVLLFPSLFEGFGLVITEAMSQGTAVITTDRTAGPDLIEHGKNGWIIPAGSTEALLTQIQSLLNDRDQVASVGEQARQSAIARPWQTYGDELAASIRHFLSE</sequence>
<dbReference type="Proteomes" id="UP001239462">
    <property type="component" value="Unassembled WGS sequence"/>
</dbReference>
<dbReference type="SUPFAM" id="SSF53756">
    <property type="entry name" value="UDP-Glycosyltransferase/glycogen phosphorylase"/>
    <property type="match status" value="1"/>
</dbReference>
<evidence type="ECO:0000313" key="2">
    <source>
        <dbReference type="EMBL" id="MDM4018938.1"/>
    </source>
</evidence>
<name>A0ABT7PRI3_9BACT</name>